<evidence type="ECO:0000259" key="2">
    <source>
        <dbReference type="PROSITE" id="PS50090"/>
    </source>
</evidence>
<feature type="domain" description="HTH myb-type" evidence="3">
    <location>
        <begin position="516"/>
        <end position="570"/>
    </location>
</feature>
<dbReference type="PANTHER" id="PTHR22929:SF0">
    <property type="entry name" value="TRANSCRIPTION FACTOR TFIIIB COMPONENT B'' HOMOLOG"/>
    <property type="match status" value="1"/>
</dbReference>
<evidence type="ECO:0000259" key="3">
    <source>
        <dbReference type="PROSITE" id="PS51294"/>
    </source>
</evidence>
<dbReference type="SMART" id="SM00717">
    <property type="entry name" value="SANT"/>
    <property type="match status" value="1"/>
</dbReference>
<dbReference type="InterPro" id="IPR039467">
    <property type="entry name" value="TFIIIB_B''_Myb"/>
</dbReference>
<feature type="compositionally biased region" description="Polar residues" evidence="1">
    <location>
        <begin position="63"/>
        <end position="78"/>
    </location>
</feature>
<feature type="compositionally biased region" description="Low complexity" evidence="1">
    <location>
        <begin position="415"/>
        <end position="428"/>
    </location>
</feature>
<dbReference type="GO" id="GO:0001156">
    <property type="term" value="F:TFIIIC-class transcription factor complex binding"/>
    <property type="evidence" value="ECO:0007669"/>
    <property type="project" value="TreeGrafter"/>
</dbReference>
<feature type="compositionally biased region" description="Polar residues" evidence="1">
    <location>
        <begin position="148"/>
        <end position="158"/>
    </location>
</feature>
<proteinExistence type="predicted"/>
<sequence length="670" mass="71781">MFSRVQKGGTVFKPVTRPKSRPPNEHEASSKPSQTGAADAVNSVRWSGEDSRAASAMPPRSSTQAPTEASGLNVQTSGHVFPAVAPASRQTLQTDPSLPSSSAFIDPPISSVSNSARSSAPILLTAGQTRAIPIVVSSARPVQPSVPPLTTSATTGTLHHSLLQDMDGPYFSISSATTNPVDIPATSLEGAHKSSAAASSSAAGAAATGPQPTPHSGRSNDTDMAKAPRQRRKARGKPASGDQHPSTEGPVPAKRSRRKRIAPETTTSDTANAQETTETPAKRQRRTKRASQDNSGADPELRTSQRRSRSPNERRKGRRRVPPLPPFDPEAPPGEEIDPTTVTMATLCDDTGQGRVSSKVSEIQRNFASWKASNREKRARMRAIEEAKKYGRRAEGEEPPTSNTTSDPDASCALDNSAATASNDASGSVAISESGNAAGPDESGANENNTNTDGFDYSQSLSTSRYSVQVRIGPNGETIVDEESLFVDRNEEDDTANYTHVEESDTTKFVNSATYSKKLNGSRWSAEETDLFFQALSQFGENYEMISMILPGRDRKACKNKFKSEDKRNPARINYCLTHRIPYDIQTLSRLTGKDFSGPTPEIRAPTPLTLAEPEQANAGRAEPQPAQKSRKKSRTPGLPSEGEEIMGTVEEFEDLGLLGSPDRDTLGGQ</sequence>
<dbReference type="CDD" id="cd00167">
    <property type="entry name" value="SANT"/>
    <property type="match status" value="1"/>
</dbReference>
<dbReference type="GO" id="GO:0000126">
    <property type="term" value="C:transcription factor TFIIIB complex"/>
    <property type="evidence" value="ECO:0007669"/>
    <property type="project" value="TreeGrafter"/>
</dbReference>
<dbReference type="InterPro" id="IPR001005">
    <property type="entry name" value="SANT/Myb"/>
</dbReference>
<keyword evidence="5" id="KW-1185">Reference proteome</keyword>
<feature type="region of interest" description="Disordered" evidence="1">
    <location>
        <begin position="592"/>
        <end position="670"/>
    </location>
</feature>
<dbReference type="InterPro" id="IPR009057">
    <property type="entry name" value="Homeodomain-like_sf"/>
</dbReference>
<organism evidence="4 5">
    <name type="scientific">Heliocybe sulcata</name>
    <dbReference type="NCBI Taxonomy" id="5364"/>
    <lineage>
        <taxon>Eukaryota</taxon>
        <taxon>Fungi</taxon>
        <taxon>Dikarya</taxon>
        <taxon>Basidiomycota</taxon>
        <taxon>Agaricomycotina</taxon>
        <taxon>Agaricomycetes</taxon>
        <taxon>Gloeophyllales</taxon>
        <taxon>Gloeophyllaceae</taxon>
        <taxon>Heliocybe</taxon>
    </lineage>
</organism>
<feature type="compositionally biased region" description="Polar residues" evidence="1">
    <location>
        <begin position="88"/>
        <end position="103"/>
    </location>
</feature>
<gene>
    <name evidence="4" type="ORF">OE88DRAFT_1803361</name>
</gene>
<evidence type="ECO:0000313" key="4">
    <source>
        <dbReference type="EMBL" id="TFK56691.1"/>
    </source>
</evidence>
<feature type="compositionally biased region" description="Pro residues" evidence="1">
    <location>
        <begin position="322"/>
        <end position="332"/>
    </location>
</feature>
<feature type="compositionally biased region" description="Polar residues" evidence="1">
    <location>
        <begin position="264"/>
        <end position="279"/>
    </location>
</feature>
<reference evidence="4 5" key="1">
    <citation type="journal article" date="2019" name="Nat. Ecol. Evol.">
        <title>Megaphylogeny resolves global patterns of mushroom evolution.</title>
        <authorList>
            <person name="Varga T."/>
            <person name="Krizsan K."/>
            <person name="Foldi C."/>
            <person name="Dima B."/>
            <person name="Sanchez-Garcia M."/>
            <person name="Sanchez-Ramirez S."/>
            <person name="Szollosi G.J."/>
            <person name="Szarkandi J.G."/>
            <person name="Papp V."/>
            <person name="Albert L."/>
            <person name="Andreopoulos W."/>
            <person name="Angelini C."/>
            <person name="Antonin V."/>
            <person name="Barry K.W."/>
            <person name="Bougher N.L."/>
            <person name="Buchanan P."/>
            <person name="Buyck B."/>
            <person name="Bense V."/>
            <person name="Catcheside P."/>
            <person name="Chovatia M."/>
            <person name="Cooper J."/>
            <person name="Damon W."/>
            <person name="Desjardin D."/>
            <person name="Finy P."/>
            <person name="Geml J."/>
            <person name="Haridas S."/>
            <person name="Hughes K."/>
            <person name="Justo A."/>
            <person name="Karasinski D."/>
            <person name="Kautmanova I."/>
            <person name="Kiss B."/>
            <person name="Kocsube S."/>
            <person name="Kotiranta H."/>
            <person name="LaButti K.M."/>
            <person name="Lechner B.E."/>
            <person name="Liimatainen K."/>
            <person name="Lipzen A."/>
            <person name="Lukacs Z."/>
            <person name="Mihaltcheva S."/>
            <person name="Morgado L.N."/>
            <person name="Niskanen T."/>
            <person name="Noordeloos M.E."/>
            <person name="Ohm R.A."/>
            <person name="Ortiz-Santana B."/>
            <person name="Ovrebo C."/>
            <person name="Racz N."/>
            <person name="Riley R."/>
            <person name="Savchenko A."/>
            <person name="Shiryaev A."/>
            <person name="Soop K."/>
            <person name="Spirin V."/>
            <person name="Szebenyi C."/>
            <person name="Tomsovsky M."/>
            <person name="Tulloss R.E."/>
            <person name="Uehling J."/>
            <person name="Grigoriev I.V."/>
            <person name="Vagvolgyi C."/>
            <person name="Papp T."/>
            <person name="Martin F.M."/>
            <person name="Miettinen O."/>
            <person name="Hibbett D.S."/>
            <person name="Nagy L.G."/>
        </authorList>
    </citation>
    <scope>NUCLEOTIDE SEQUENCE [LARGE SCALE GENOMIC DNA]</scope>
    <source>
        <strain evidence="4 5">OMC1185</strain>
    </source>
</reference>
<feature type="domain" description="Myb-like" evidence="2">
    <location>
        <begin position="516"/>
        <end position="564"/>
    </location>
</feature>
<feature type="region of interest" description="Disordered" evidence="1">
    <location>
        <begin position="1"/>
        <end position="116"/>
    </location>
</feature>
<feature type="compositionally biased region" description="Low complexity" evidence="1">
    <location>
        <begin position="194"/>
        <end position="207"/>
    </location>
</feature>
<dbReference type="OrthoDB" id="272624at2759"/>
<accession>A0A5C3NSI7</accession>
<dbReference type="EMBL" id="ML213503">
    <property type="protein sequence ID" value="TFK56691.1"/>
    <property type="molecule type" value="Genomic_DNA"/>
</dbReference>
<dbReference type="GO" id="GO:0070898">
    <property type="term" value="P:RNA polymerase III preinitiation complex assembly"/>
    <property type="evidence" value="ECO:0007669"/>
    <property type="project" value="TreeGrafter"/>
</dbReference>
<name>A0A5C3NSI7_9AGAM</name>
<feature type="compositionally biased region" description="Basic and acidic residues" evidence="1">
    <location>
        <begin position="382"/>
        <end position="396"/>
    </location>
</feature>
<dbReference type="PROSITE" id="PS51294">
    <property type="entry name" value="HTH_MYB"/>
    <property type="match status" value="1"/>
</dbReference>
<dbReference type="InterPro" id="IPR017930">
    <property type="entry name" value="Myb_dom"/>
</dbReference>
<dbReference type="Gene3D" id="1.10.10.60">
    <property type="entry name" value="Homeodomain-like"/>
    <property type="match status" value="1"/>
</dbReference>
<dbReference type="SUPFAM" id="SSF46689">
    <property type="entry name" value="Homeodomain-like"/>
    <property type="match status" value="1"/>
</dbReference>
<feature type="compositionally biased region" description="Basic residues" evidence="1">
    <location>
        <begin position="304"/>
        <end position="321"/>
    </location>
</feature>
<feature type="region of interest" description="Disordered" evidence="1">
    <location>
        <begin position="140"/>
        <end position="341"/>
    </location>
</feature>
<evidence type="ECO:0000256" key="1">
    <source>
        <dbReference type="SAM" id="MobiDB-lite"/>
    </source>
</evidence>
<evidence type="ECO:0000313" key="5">
    <source>
        <dbReference type="Proteomes" id="UP000305948"/>
    </source>
</evidence>
<dbReference type="AlphaFoldDB" id="A0A5C3NSI7"/>
<dbReference type="Pfam" id="PF15963">
    <property type="entry name" value="Myb_DNA-bind_7"/>
    <property type="match status" value="1"/>
</dbReference>
<protein>
    <submittedName>
        <fullName evidence="4">Uncharacterized protein</fullName>
    </submittedName>
</protein>
<dbReference type="PROSITE" id="PS50090">
    <property type="entry name" value="MYB_LIKE"/>
    <property type="match status" value="1"/>
</dbReference>
<dbReference type="STRING" id="5364.A0A5C3NSI7"/>
<feature type="compositionally biased region" description="Polar residues" evidence="1">
    <location>
        <begin position="445"/>
        <end position="458"/>
    </location>
</feature>
<feature type="region of interest" description="Disordered" evidence="1">
    <location>
        <begin position="372"/>
        <end position="458"/>
    </location>
</feature>
<dbReference type="PANTHER" id="PTHR22929">
    <property type="entry name" value="RNA POLYMERASE III TRANSCRIPTION INITIATION FACTOR B"/>
    <property type="match status" value="1"/>
</dbReference>
<feature type="compositionally biased region" description="Low complexity" evidence="1">
    <location>
        <begin position="53"/>
        <end position="62"/>
    </location>
</feature>
<dbReference type="Proteomes" id="UP000305948">
    <property type="component" value="Unassembled WGS sequence"/>
</dbReference>